<evidence type="ECO:0000256" key="4">
    <source>
        <dbReference type="ARBA" id="ARBA00022679"/>
    </source>
</evidence>
<keyword evidence="5 8" id="KW-0812">Transmembrane</keyword>
<dbReference type="PANTHER" id="PTHR31595:SF57">
    <property type="entry name" value="OS04G0481900 PROTEIN"/>
    <property type="match status" value="1"/>
</dbReference>
<feature type="transmembrane region" description="Helical" evidence="8">
    <location>
        <begin position="97"/>
        <end position="117"/>
    </location>
</feature>
<evidence type="ECO:0000256" key="2">
    <source>
        <dbReference type="ARBA" id="ARBA00005179"/>
    </source>
</evidence>
<dbReference type="AlphaFoldDB" id="A0A6A6S5U4"/>
<dbReference type="Proteomes" id="UP000799753">
    <property type="component" value="Unassembled WGS sequence"/>
</dbReference>
<proteinExistence type="inferred from homology"/>
<evidence type="ECO:0000256" key="7">
    <source>
        <dbReference type="ARBA" id="ARBA00023136"/>
    </source>
</evidence>
<evidence type="ECO:0000259" key="9">
    <source>
        <dbReference type="Pfam" id="PF13813"/>
    </source>
</evidence>
<evidence type="ECO:0000256" key="3">
    <source>
        <dbReference type="ARBA" id="ARBA00007282"/>
    </source>
</evidence>
<feature type="transmembrane region" description="Helical" evidence="8">
    <location>
        <begin position="66"/>
        <end position="85"/>
    </location>
</feature>
<dbReference type="EMBL" id="MU006781">
    <property type="protein sequence ID" value="KAF2642441.1"/>
    <property type="molecule type" value="Genomic_DNA"/>
</dbReference>
<dbReference type="InterPro" id="IPR032805">
    <property type="entry name" value="Wax_synthase_dom"/>
</dbReference>
<dbReference type="GO" id="GO:0016020">
    <property type="term" value="C:membrane"/>
    <property type="evidence" value="ECO:0007669"/>
    <property type="project" value="UniProtKB-SubCell"/>
</dbReference>
<accession>A0A6A6S5U4</accession>
<dbReference type="PANTHER" id="PTHR31595">
    <property type="entry name" value="LONG-CHAIN-ALCOHOL O-FATTY-ACYLTRANSFERASE 3-RELATED"/>
    <property type="match status" value="1"/>
</dbReference>
<reference evidence="10" key="1">
    <citation type="journal article" date="2020" name="Stud. Mycol.">
        <title>101 Dothideomycetes genomes: a test case for predicting lifestyles and emergence of pathogens.</title>
        <authorList>
            <person name="Haridas S."/>
            <person name="Albert R."/>
            <person name="Binder M."/>
            <person name="Bloem J."/>
            <person name="Labutti K."/>
            <person name="Salamov A."/>
            <person name="Andreopoulos B."/>
            <person name="Baker S."/>
            <person name="Barry K."/>
            <person name="Bills G."/>
            <person name="Bluhm B."/>
            <person name="Cannon C."/>
            <person name="Castanera R."/>
            <person name="Culley D."/>
            <person name="Daum C."/>
            <person name="Ezra D."/>
            <person name="Gonzalez J."/>
            <person name="Henrissat B."/>
            <person name="Kuo A."/>
            <person name="Liang C."/>
            <person name="Lipzen A."/>
            <person name="Lutzoni F."/>
            <person name="Magnuson J."/>
            <person name="Mondo S."/>
            <person name="Nolan M."/>
            <person name="Ohm R."/>
            <person name="Pangilinan J."/>
            <person name="Park H.-J."/>
            <person name="Ramirez L."/>
            <person name="Alfaro M."/>
            <person name="Sun H."/>
            <person name="Tritt A."/>
            <person name="Yoshinaga Y."/>
            <person name="Zwiers L.-H."/>
            <person name="Turgeon B."/>
            <person name="Goodwin S."/>
            <person name="Spatafora J."/>
            <person name="Crous P."/>
            <person name="Grigoriev I."/>
        </authorList>
    </citation>
    <scope>NUCLEOTIDE SEQUENCE</scope>
    <source>
        <strain evidence="10">CBS 473.64</strain>
    </source>
</reference>
<feature type="domain" description="Wax synthase" evidence="9">
    <location>
        <begin position="14"/>
        <end position="101"/>
    </location>
</feature>
<evidence type="ECO:0000256" key="1">
    <source>
        <dbReference type="ARBA" id="ARBA00004141"/>
    </source>
</evidence>
<dbReference type="OrthoDB" id="1077582at2759"/>
<protein>
    <recommendedName>
        <fullName evidence="9">Wax synthase domain-containing protein</fullName>
    </recommendedName>
</protein>
<evidence type="ECO:0000256" key="8">
    <source>
        <dbReference type="SAM" id="Phobius"/>
    </source>
</evidence>
<keyword evidence="7 8" id="KW-0472">Membrane</keyword>
<dbReference type="GO" id="GO:0008374">
    <property type="term" value="F:O-acyltransferase activity"/>
    <property type="evidence" value="ECO:0007669"/>
    <property type="project" value="InterPro"/>
</dbReference>
<evidence type="ECO:0000256" key="6">
    <source>
        <dbReference type="ARBA" id="ARBA00022989"/>
    </source>
</evidence>
<sequence length="165" mass="19295">MVFIATDIDQSWEWPPLFGKITEAYSMRNFWSKFWHRLVYKSFNFHSSVISRTILRILQGTAFSRILNNCLVFVLSAVMHATVTWRYGGGCAWGRSMLFWCVQPLAFVLEGIVQVYWRRVRKNELVWVKPGILMGFERIVGYAWVVGWLMWTAPRDAFITANCAV</sequence>
<dbReference type="GO" id="GO:0006629">
    <property type="term" value="P:lipid metabolic process"/>
    <property type="evidence" value="ECO:0007669"/>
    <property type="project" value="InterPro"/>
</dbReference>
<dbReference type="Pfam" id="PF13813">
    <property type="entry name" value="MBOAT_2"/>
    <property type="match status" value="1"/>
</dbReference>
<name>A0A6A6S5U4_9PLEO</name>
<comment type="pathway">
    <text evidence="2">Secondary metabolite biosynthesis.</text>
</comment>
<organism evidence="10 11">
    <name type="scientific">Massarina eburnea CBS 473.64</name>
    <dbReference type="NCBI Taxonomy" id="1395130"/>
    <lineage>
        <taxon>Eukaryota</taxon>
        <taxon>Fungi</taxon>
        <taxon>Dikarya</taxon>
        <taxon>Ascomycota</taxon>
        <taxon>Pezizomycotina</taxon>
        <taxon>Dothideomycetes</taxon>
        <taxon>Pleosporomycetidae</taxon>
        <taxon>Pleosporales</taxon>
        <taxon>Massarineae</taxon>
        <taxon>Massarinaceae</taxon>
        <taxon>Massarina</taxon>
    </lineage>
</organism>
<evidence type="ECO:0000256" key="5">
    <source>
        <dbReference type="ARBA" id="ARBA00022692"/>
    </source>
</evidence>
<comment type="similarity">
    <text evidence="3">Belongs to the wax synthase family.</text>
</comment>
<keyword evidence="11" id="KW-1185">Reference proteome</keyword>
<keyword evidence="6 8" id="KW-1133">Transmembrane helix</keyword>
<dbReference type="InterPro" id="IPR044851">
    <property type="entry name" value="Wax_synthase"/>
</dbReference>
<gene>
    <name evidence="10" type="ORF">P280DRAFT_447833</name>
</gene>
<evidence type="ECO:0000313" key="10">
    <source>
        <dbReference type="EMBL" id="KAF2642441.1"/>
    </source>
</evidence>
<comment type="subcellular location">
    <subcellularLocation>
        <location evidence="1">Membrane</location>
        <topology evidence="1">Multi-pass membrane protein</topology>
    </subcellularLocation>
</comment>
<evidence type="ECO:0000313" key="11">
    <source>
        <dbReference type="Proteomes" id="UP000799753"/>
    </source>
</evidence>
<keyword evidence="4" id="KW-0808">Transferase</keyword>